<feature type="modified residue" description="4-aspartylphosphate" evidence="2">
    <location>
        <position position="55"/>
    </location>
</feature>
<evidence type="ECO:0000256" key="1">
    <source>
        <dbReference type="ARBA" id="ARBA00022553"/>
    </source>
</evidence>
<dbReference type="InterPro" id="IPR011006">
    <property type="entry name" value="CheY-like_superfamily"/>
</dbReference>
<comment type="caution">
    <text evidence="4">The sequence shown here is derived from an EMBL/GenBank/DDBJ whole genome shotgun (WGS) entry which is preliminary data.</text>
</comment>
<dbReference type="InterPro" id="IPR001789">
    <property type="entry name" value="Sig_transdc_resp-reg_receiver"/>
</dbReference>
<evidence type="ECO:0000313" key="4">
    <source>
        <dbReference type="EMBL" id="MBB6561558.1"/>
    </source>
</evidence>
<reference evidence="4 5" key="1">
    <citation type="submission" date="2020-08" db="EMBL/GenBank/DDBJ databases">
        <title>Functional genomics of gut bacteria from endangered species of beetles.</title>
        <authorList>
            <person name="Carlos-Shanley C."/>
        </authorList>
    </citation>
    <scope>NUCLEOTIDE SEQUENCE [LARGE SCALE GENOMIC DNA]</scope>
    <source>
        <strain evidence="4 5">S00198</strain>
    </source>
</reference>
<keyword evidence="1 2" id="KW-0597">Phosphoprotein</keyword>
<protein>
    <submittedName>
        <fullName evidence="4">CheY-like chemotaxis protein</fullName>
    </submittedName>
</protein>
<dbReference type="InterPro" id="IPR050595">
    <property type="entry name" value="Bact_response_regulator"/>
</dbReference>
<dbReference type="GO" id="GO:0000160">
    <property type="term" value="P:phosphorelay signal transduction system"/>
    <property type="evidence" value="ECO:0007669"/>
    <property type="project" value="InterPro"/>
</dbReference>
<name>A0A7X0PGL1_9BURK</name>
<evidence type="ECO:0000259" key="3">
    <source>
        <dbReference type="PROSITE" id="PS50110"/>
    </source>
</evidence>
<keyword evidence="5" id="KW-1185">Reference proteome</keyword>
<dbReference type="SMART" id="SM00448">
    <property type="entry name" value="REC"/>
    <property type="match status" value="1"/>
</dbReference>
<dbReference type="Proteomes" id="UP000575083">
    <property type="component" value="Unassembled WGS sequence"/>
</dbReference>
<dbReference type="AlphaFoldDB" id="A0A7X0PGL1"/>
<dbReference type="PANTHER" id="PTHR44591">
    <property type="entry name" value="STRESS RESPONSE REGULATOR PROTEIN 1"/>
    <property type="match status" value="1"/>
</dbReference>
<organism evidence="4 5">
    <name type="scientific">Acidovorax soli</name>
    <dbReference type="NCBI Taxonomy" id="592050"/>
    <lineage>
        <taxon>Bacteria</taxon>
        <taxon>Pseudomonadati</taxon>
        <taxon>Pseudomonadota</taxon>
        <taxon>Betaproteobacteria</taxon>
        <taxon>Burkholderiales</taxon>
        <taxon>Comamonadaceae</taxon>
        <taxon>Acidovorax</taxon>
    </lineage>
</organism>
<dbReference type="Gene3D" id="3.40.50.2300">
    <property type="match status" value="1"/>
</dbReference>
<feature type="domain" description="Response regulatory" evidence="3">
    <location>
        <begin position="4"/>
        <end position="119"/>
    </location>
</feature>
<accession>A0A7X0PGL1</accession>
<evidence type="ECO:0000313" key="5">
    <source>
        <dbReference type="Proteomes" id="UP000575083"/>
    </source>
</evidence>
<gene>
    <name evidence="4" type="ORF">HNP48_004252</name>
</gene>
<dbReference type="EMBL" id="JACHLK010000009">
    <property type="protein sequence ID" value="MBB6561558.1"/>
    <property type="molecule type" value="Genomic_DNA"/>
</dbReference>
<evidence type="ECO:0000256" key="2">
    <source>
        <dbReference type="PROSITE-ProRule" id="PRU00169"/>
    </source>
</evidence>
<dbReference type="PANTHER" id="PTHR44591:SF3">
    <property type="entry name" value="RESPONSE REGULATORY DOMAIN-CONTAINING PROTEIN"/>
    <property type="match status" value="1"/>
</dbReference>
<dbReference type="RefSeq" id="WP_184860721.1">
    <property type="nucleotide sequence ID" value="NZ_JACHLK010000009.1"/>
</dbReference>
<dbReference type="SUPFAM" id="SSF52172">
    <property type="entry name" value="CheY-like"/>
    <property type="match status" value="1"/>
</dbReference>
<dbReference type="PROSITE" id="PS50110">
    <property type="entry name" value="RESPONSE_REGULATORY"/>
    <property type="match status" value="1"/>
</dbReference>
<sequence>MSLQLLIVDDSRMSRLILQGLVLQAYPQWSILHASSGEEALAMAEQHPVDLVSMDFNMHGMNGLEAALALRKLRPQLPIAIVTANVQGAVQERIEEAGLAFIAKPITAEAVKKLATLTGA</sequence>
<dbReference type="Pfam" id="PF00072">
    <property type="entry name" value="Response_reg"/>
    <property type="match status" value="1"/>
</dbReference>
<dbReference type="CDD" id="cd17546">
    <property type="entry name" value="REC_hyHK_CKI1_RcsC-like"/>
    <property type="match status" value="1"/>
</dbReference>
<proteinExistence type="predicted"/>